<dbReference type="AlphaFoldDB" id="H8GXL8"/>
<dbReference type="eggNOG" id="COG4805">
    <property type="taxonomic scope" value="Bacteria"/>
</dbReference>
<reference evidence="1 2" key="1">
    <citation type="journal article" date="2012" name="PLoS ONE">
        <title>Genome sequence and transcriptome analysis of the radioresistant bacterium Deinococcus gobiensis: insights into the extreme environmental adaptations.</title>
        <authorList>
            <person name="Yuan M."/>
            <person name="Chen M."/>
            <person name="Zhang W."/>
            <person name="Lu W."/>
            <person name="Wang J."/>
            <person name="Yang M."/>
            <person name="Zhao P."/>
            <person name="Tang R."/>
            <person name="Li X."/>
            <person name="Hao Y."/>
            <person name="Zhou Z."/>
            <person name="Zhan Y."/>
            <person name="Yu H."/>
            <person name="Teng C."/>
            <person name="Yan Y."/>
            <person name="Ping S."/>
            <person name="Wang Y."/>
            <person name="Lin M."/>
        </authorList>
    </citation>
    <scope>NUCLEOTIDE SEQUENCE [LARGE SCALE GENOMIC DNA]</scope>
    <source>
        <strain evidence="1 2">I-0</strain>
    </source>
</reference>
<organism evidence="1 2">
    <name type="scientific">Deinococcus gobiensis (strain DSM 21396 / JCM 16679 / CGMCC 1.7299 / I-0)</name>
    <dbReference type="NCBI Taxonomy" id="745776"/>
    <lineage>
        <taxon>Bacteria</taxon>
        <taxon>Thermotogati</taxon>
        <taxon>Deinococcota</taxon>
        <taxon>Deinococci</taxon>
        <taxon>Deinococcales</taxon>
        <taxon>Deinococcaceae</taxon>
        <taxon>Deinococcus</taxon>
    </lineage>
</organism>
<keyword evidence="2" id="KW-1185">Reference proteome</keyword>
<dbReference type="InterPro" id="IPR010281">
    <property type="entry name" value="DUF885"/>
</dbReference>
<accession>H8GXL8</accession>
<evidence type="ECO:0000313" key="1">
    <source>
        <dbReference type="EMBL" id="AFD24678.1"/>
    </source>
</evidence>
<sequence length="519" mass="56320">MGLPGHDHRLPPAGPEVEAQERGALEALRAELAPELPGAAALSAGERLDLRLLDGQLRHLLAELERAPRWRNPAWYTGEAAFGIISLLLPRPGGSPQELRAALLGRLNDLPRFFAEAAGQLGAAALPADWAFRAAQEAGALAQFLGAELWLHPDVPRDPELVVAAKQGAEAATHLATLLRGPLAGRADVPVACGEAHLDFLMREVHGLPFGPREALARAEAAFGRLSAELAEDARAFGQDWREVLRGLDAVRPDPEALVATYEHWHREALRAAEACGLVTGARDYALSFVPMPAWAREVSRELYFLFYRSPAAGRAGTGSVYWVTQDGPPPSVSFIKLVHAVHHGSVGHHTQNAFARQAPSRLARLGGTDGALGLVFLSSGTAVEGWACYAEDLLLEAPGFYTPEEALLLKSFERRNAACCIADLRLHLGDWTLDGMREYYRSEVGFPEARIWAESTRNSMLPATRLMYWLGTEQIRALRSGEAERPRAVHDWLLAHGHAPVHWLIPTPPLPAPSGGPS</sequence>
<dbReference type="HOGENOM" id="CLU_496814_0_0_0"/>
<dbReference type="KEGG" id="dgo:DGo_CA0751"/>
<protein>
    <recommendedName>
        <fullName evidence="3">DUF885 domain-containing protein</fullName>
    </recommendedName>
</protein>
<evidence type="ECO:0000313" key="2">
    <source>
        <dbReference type="Proteomes" id="UP000007575"/>
    </source>
</evidence>
<dbReference type="Pfam" id="PF05960">
    <property type="entry name" value="DUF885"/>
    <property type="match status" value="1"/>
</dbReference>
<dbReference type="Proteomes" id="UP000007575">
    <property type="component" value="Chromosome"/>
</dbReference>
<dbReference type="EMBL" id="CP002191">
    <property type="protein sequence ID" value="AFD24678.1"/>
    <property type="molecule type" value="Genomic_DNA"/>
</dbReference>
<proteinExistence type="predicted"/>
<evidence type="ECO:0008006" key="3">
    <source>
        <dbReference type="Google" id="ProtNLM"/>
    </source>
</evidence>
<name>H8GXL8_DEIGI</name>
<dbReference type="PATRIC" id="fig|745776.4.peg.769"/>
<dbReference type="STRING" id="745776.DGo_CA0751"/>
<gene>
    <name evidence="1" type="ordered locus">DGo_CA0751</name>
</gene>